<accession>A0A9N8VGB6</accession>
<evidence type="ECO:0000313" key="2">
    <source>
        <dbReference type="Proteomes" id="UP000789405"/>
    </source>
</evidence>
<evidence type="ECO:0000313" key="1">
    <source>
        <dbReference type="EMBL" id="CAG8448949.1"/>
    </source>
</evidence>
<dbReference type="AlphaFoldDB" id="A0A9N8VGB6"/>
<dbReference type="EMBL" id="CAJVPY010000085">
    <property type="protein sequence ID" value="CAG8448949.1"/>
    <property type="molecule type" value="Genomic_DNA"/>
</dbReference>
<dbReference type="Proteomes" id="UP000789405">
    <property type="component" value="Unassembled WGS sequence"/>
</dbReference>
<sequence>MSELKFCTEILESSIDILADIDGFYTSWDSASISSKYNKLQNSQDSTNGTRPDFTVQNYSNYEIFTLEVAGSPTNKIQKKIKLDFAKLSRQMRNNIKYIVAQEKKKKRLLQKFSNLWYINRRV</sequence>
<reference evidence="1" key="1">
    <citation type="submission" date="2021-06" db="EMBL/GenBank/DDBJ databases">
        <authorList>
            <person name="Kallberg Y."/>
            <person name="Tangrot J."/>
            <person name="Rosling A."/>
        </authorList>
    </citation>
    <scope>NUCLEOTIDE SEQUENCE</scope>
    <source>
        <strain evidence="1">MA453B</strain>
    </source>
</reference>
<proteinExistence type="predicted"/>
<protein>
    <submittedName>
        <fullName evidence="1">13807_t:CDS:1</fullName>
    </submittedName>
</protein>
<comment type="caution">
    <text evidence="1">The sequence shown here is derived from an EMBL/GenBank/DDBJ whole genome shotgun (WGS) entry which is preliminary data.</text>
</comment>
<organism evidence="1 2">
    <name type="scientific">Dentiscutata erythropus</name>
    <dbReference type="NCBI Taxonomy" id="1348616"/>
    <lineage>
        <taxon>Eukaryota</taxon>
        <taxon>Fungi</taxon>
        <taxon>Fungi incertae sedis</taxon>
        <taxon>Mucoromycota</taxon>
        <taxon>Glomeromycotina</taxon>
        <taxon>Glomeromycetes</taxon>
        <taxon>Diversisporales</taxon>
        <taxon>Gigasporaceae</taxon>
        <taxon>Dentiscutata</taxon>
    </lineage>
</organism>
<gene>
    <name evidence="1" type="ORF">DERYTH_LOCUS396</name>
</gene>
<name>A0A9N8VGB6_9GLOM</name>
<dbReference type="OrthoDB" id="2393985at2759"/>
<keyword evidence="2" id="KW-1185">Reference proteome</keyword>